<evidence type="ECO:0000313" key="2">
    <source>
        <dbReference type="EMBL" id="GBM35615.1"/>
    </source>
</evidence>
<proteinExistence type="predicted"/>
<feature type="compositionally biased region" description="Basic residues" evidence="1">
    <location>
        <begin position="25"/>
        <end position="39"/>
    </location>
</feature>
<dbReference type="Proteomes" id="UP000499080">
    <property type="component" value="Unassembled WGS sequence"/>
</dbReference>
<evidence type="ECO:0000256" key="1">
    <source>
        <dbReference type="SAM" id="MobiDB-lite"/>
    </source>
</evidence>
<feature type="region of interest" description="Disordered" evidence="1">
    <location>
        <begin position="25"/>
        <end position="48"/>
    </location>
</feature>
<keyword evidence="3" id="KW-1185">Reference proteome</keyword>
<gene>
    <name evidence="2" type="ORF">AVEN_163337_1</name>
</gene>
<sequence length="48" mass="5476">MKLQPSDLSPLANFRPQLLIPRGRVRGRKGARGGGKFRRAWAEEKDEE</sequence>
<organism evidence="2 3">
    <name type="scientific">Araneus ventricosus</name>
    <name type="common">Orbweaver spider</name>
    <name type="synonym">Epeira ventricosa</name>
    <dbReference type="NCBI Taxonomy" id="182803"/>
    <lineage>
        <taxon>Eukaryota</taxon>
        <taxon>Metazoa</taxon>
        <taxon>Ecdysozoa</taxon>
        <taxon>Arthropoda</taxon>
        <taxon>Chelicerata</taxon>
        <taxon>Arachnida</taxon>
        <taxon>Araneae</taxon>
        <taxon>Araneomorphae</taxon>
        <taxon>Entelegynae</taxon>
        <taxon>Araneoidea</taxon>
        <taxon>Araneidae</taxon>
        <taxon>Araneus</taxon>
    </lineage>
</organism>
<name>A0A4Y2F656_ARAVE</name>
<comment type="caution">
    <text evidence="2">The sequence shown here is derived from an EMBL/GenBank/DDBJ whole genome shotgun (WGS) entry which is preliminary data.</text>
</comment>
<accession>A0A4Y2F656</accession>
<feature type="non-terminal residue" evidence="2">
    <location>
        <position position="48"/>
    </location>
</feature>
<evidence type="ECO:0000313" key="3">
    <source>
        <dbReference type="Proteomes" id="UP000499080"/>
    </source>
</evidence>
<reference evidence="2 3" key="1">
    <citation type="journal article" date="2019" name="Sci. Rep.">
        <title>Orb-weaving spider Araneus ventricosus genome elucidates the spidroin gene catalogue.</title>
        <authorList>
            <person name="Kono N."/>
            <person name="Nakamura H."/>
            <person name="Ohtoshi R."/>
            <person name="Moran D.A.P."/>
            <person name="Shinohara A."/>
            <person name="Yoshida Y."/>
            <person name="Fujiwara M."/>
            <person name="Mori M."/>
            <person name="Tomita M."/>
            <person name="Arakawa K."/>
        </authorList>
    </citation>
    <scope>NUCLEOTIDE SEQUENCE [LARGE SCALE GENOMIC DNA]</scope>
</reference>
<protein>
    <submittedName>
        <fullName evidence="2">Uncharacterized protein</fullName>
    </submittedName>
</protein>
<dbReference type="AlphaFoldDB" id="A0A4Y2F656"/>
<dbReference type="EMBL" id="BGPR01094665">
    <property type="protein sequence ID" value="GBM35615.1"/>
    <property type="molecule type" value="Genomic_DNA"/>
</dbReference>